<name>A0ABX7I9R7_9BACT</name>
<feature type="domain" description="FAS1" evidence="1">
    <location>
        <begin position="37"/>
        <end position="167"/>
    </location>
</feature>
<evidence type="ECO:0000313" key="3">
    <source>
        <dbReference type="Proteomes" id="UP000612680"/>
    </source>
</evidence>
<dbReference type="InterPro" id="IPR000782">
    <property type="entry name" value="FAS1_domain"/>
</dbReference>
<dbReference type="SUPFAM" id="SSF82153">
    <property type="entry name" value="FAS1 domain"/>
    <property type="match status" value="1"/>
</dbReference>
<dbReference type="SMART" id="SM00554">
    <property type="entry name" value="FAS1"/>
    <property type="match status" value="1"/>
</dbReference>
<organism evidence="2 3">
    <name type="scientific">Dyadobacter sandarakinus</name>
    <dbReference type="NCBI Taxonomy" id="2747268"/>
    <lineage>
        <taxon>Bacteria</taxon>
        <taxon>Pseudomonadati</taxon>
        <taxon>Bacteroidota</taxon>
        <taxon>Cytophagia</taxon>
        <taxon>Cytophagales</taxon>
        <taxon>Spirosomataceae</taxon>
        <taxon>Dyadobacter</taxon>
    </lineage>
</organism>
<proteinExistence type="predicted"/>
<reference evidence="2 3" key="1">
    <citation type="submission" date="2020-06" db="EMBL/GenBank/DDBJ databases">
        <title>Dyadobacter sandarakinus sp. nov., isolated from the soil of the Arctic Yellow River Station.</title>
        <authorList>
            <person name="Zhang Y."/>
            <person name="Peng F."/>
        </authorList>
    </citation>
    <scope>NUCLEOTIDE SEQUENCE [LARGE SCALE GENOMIC DNA]</scope>
    <source>
        <strain evidence="2 3">Q3-56</strain>
    </source>
</reference>
<dbReference type="EMBL" id="CP056775">
    <property type="protein sequence ID" value="QRR02272.1"/>
    <property type="molecule type" value="Genomic_DNA"/>
</dbReference>
<dbReference type="PANTHER" id="PTHR10900">
    <property type="entry name" value="PERIOSTIN-RELATED"/>
    <property type="match status" value="1"/>
</dbReference>
<evidence type="ECO:0000313" key="2">
    <source>
        <dbReference type="EMBL" id="QRR02272.1"/>
    </source>
</evidence>
<gene>
    <name evidence="2" type="ORF">HWI92_15860</name>
</gene>
<dbReference type="Proteomes" id="UP000612680">
    <property type="component" value="Chromosome"/>
</dbReference>
<accession>A0ABX7I9R7</accession>
<dbReference type="InterPro" id="IPR050904">
    <property type="entry name" value="Adhesion/Biosynth-related"/>
</dbReference>
<dbReference type="Gene3D" id="2.30.180.10">
    <property type="entry name" value="FAS1 domain"/>
    <property type="match status" value="1"/>
</dbReference>
<dbReference type="RefSeq" id="WP_204657079.1">
    <property type="nucleotide sequence ID" value="NZ_CP056775.1"/>
</dbReference>
<dbReference type="Pfam" id="PF02469">
    <property type="entry name" value="Fasciclin"/>
    <property type="match status" value="1"/>
</dbReference>
<dbReference type="PANTHER" id="PTHR10900:SF77">
    <property type="entry name" value="FI19380P1"/>
    <property type="match status" value="1"/>
</dbReference>
<dbReference type="InterPro" id="IPR036378">
    <property type="entry name" value="FAS1_dom_sf"/>
</dbReference>
<dbReference type="PROSITE" id="PS50213">
    <property type="entry name" value="FAS1"/>
    <property type="match status" value="1"/>
</dbReference>
<dbReference type="PROSITE" id="PS51257">
    <property type="entry name" value="PROKAR_LIPOPROTEIN"/>
    <property type="match status" value="1"/>
</dbReference>
<protein>
    <submittedName>
        <fullName evidence="2">Fasciclin domain-containing protein</fullName>
    </submittedName>
</protein>
<keyword evidence="3" id="KW-1185">Reference proteome</keyword>
<sequence length="171" mass="18658">MKKYGAVRLGGAFFLVMALFSMTMVSCQEKDEDRVKPKTITDVILENEQFSILRDVVLYTGMKDALRTTELTFFAPSNAAFLRANILGSSAITALPKDSAMLFLKSHLVGANALEFKQLAAGKLKSLAGREIFITKIDSTVSVNAAKIIIHDVNADNGVIHVIDNVVVPLR</sequence>
<evidence type="ECO:0000259" key="1">
    <source>
        <dbReference type="PROSITE" id="PS50213"/>
    </source>
</evidence>